<feature type="region of interest" description="Disordered" evidence="2">
    <location>
        <begin position="1"/>
        <end position="23"/>
    </location>
</feature>
<gene>
    <name evidence="4" type="ORF">F4Y08_14030</name>
</gene>
<organism evidence="4">
    <name type="scientific">Caldilineaceae bacterium SB0662_bin_9</name>
    <dbReference type="NCBI Taxonomy" id="2605258"/>
    <lineage>
        <taxon>Bacteria</taxon>
        <taxon>Bacillati</taxon>
        <taxon>Chloroflexota</taxon>
        <taxon>Caldilineae</taxon>
        <taxon>Caldilineales</taxon>
        <taxon>Caldilineaceae</taxon>
    </lineage>
</organism>
<dbReference type="GO" id="GO:0016625">
    <property type="term" value="F:oxidoreductase activity, acting on the aldehyde or oxo group of donors, iron-sulfur protein as acceptor"/>
    <property type="evidence" value="ECO:0007669"/>
    <property type="project" value="UniProtKB-ARBA"/>
</dbReference>
<evidence type="ECO:0000256" key="1">
    <source>
        <dbReference type="ARBA" id="ARBA00023002"/>
    </source>
</evidence>
<proteinExistence type="predicted"/>
<dbReference type="Pfam" id="PF02775">
    <property type="entry name" value="TPP_enzyme_C"/>
    <property type="match status" value="1"/>
</dbReference>
<dbReference type="PANTHER" id="PTHR48084">
    <property type="entry name" value="2-OXOGLUTARATE OXIDOREDUCTASE SUBUNIT KORB-RELATED"/>
    <property type="match status" value="1"/>
</dbReference>
<dbReference type="Gene3D" id="3.40.50.970">
    <property type="match status" value="1"/>
</dbReference>
<dbReference type="GO" id="GO:0030976">
    <property type="term" value="F:thiamine pyrophosphate binding"/>
    <property type="evidence" value="ECO:0007669"/>
    <property type="project" value="InterPro"/>
</dbReference>
<dbReference type="AlphaFoldDB" id="A0A6B1DXK2"/>
<dbReference type="PANTHER" id="PTHR48084:SF5">
    <property type="entry name" value="BLR6744 PROTEIN"/>
    <property type="match status" value="1"/>
</dbReference>
<dbReference type="InterPro" id="IPR029061">
    <property type="entry name" value="THDP-binding"/>
</dbReference>
<dbReference type="EMBL" id="VXPY01000095">
    <property type="protein sequence ID" value="MYD91433.1"/>
    <property type="molecule type" value="Genomic_DNA"/>
</dbReference>
<dbReference type="SUPFAM" id="SSF52518">
    <property type="entry name" value="Thiamin diphosphate-binding fold (THDP-binding)"/>
    <property type="match status" value="1"/>
</dbReference>
<evidence type="ECO:0000256" key="2">
    <source>
        <dbReference type="SAM" id="MobiDB-lite"/>
    </source>
</evidence>
<name>A0A6B1DXK2_9CHLR</name>
<dbReference type="InterPro" id="IPR051457">
    <property type="entry name" value="2-oxoacid:Fd_oxidoreductase"/>
</dbReference>
<evidence type="ECO:0000313" key="4">
    <source>
        <dbReference type="EMBL" id="MYD91433.1"/>
    </source>
</evidence>
<comment type="caution">
    <text evidence="4">The sequence shown here is derived from an EMBL/GenBank/DDBJ whole genome shotgun (WGS) entry which is preliminary data.</text>
</comment>
<reference evidence="4" key="1">
    <citation type="submission" date="2019-09" db="EMBL/GenBank/DDBJ databases">
        <title>Characterisation of the sponge microbiome using genome-centric metagenomics.</title>
        <authorList>
            <person name="Engelberts J.P."/>
            <person name="Robbins S.J."/>
            <person name="De Goeij J.M."/>
            <person name="Aranda M."/>
            <person name="Bell S.C."/>
            <person name="Webster N.S."/>
        </authorList>
    </citation>
    <scope>NUCLEOTIDE SEQUENCE</scope>
    <source>
        <strain evidence="4">SB0662_bin_9</strain>
    </source>
</reference>
<dbReference type="InterPro" id="IPR011766">
    <property type="entry name" value="TPP_enzyme_TPP-bd"/>
</dbReference>
<dbReference type="GO" id="GO:0045333">
    <property type="term" value="P:cellular respiration"/>
    <property type="evidence" value="ECO:0007669"/>
    <property type="project" value="UniProtKB-ARBA"/>
</dbReference>
<evidence type="ECO:0000259" key="3">
    <source>
        <dbReference type="Pfam" id="PF02775"/>
    </source>
</evidence>
<protein>
    <submittedName>
        <fullName evidence="4">2-oxoacid:ferredoxin oxidoreductase subunit beta</fullName>
    </submittedName>
</protein>
<sequence>MARKPTRLARGSGKPRRPALNGLGLPKTEYRGRPSTLCKGCGHDSISQRIINVAWEHNLEQHNVVKMSGIGCSSKTPAYFLQGSHGFNSLHGRMPSVSTGAIVANRQLEIIGISGDGDTASIGIGQFKHAVRRNVPMIYIVENNGVYGLTKGQFSATADTGQSMKYHGVNELPPLDICIESLAANATLVARSFAGDPKQIESLLSIAFKHRGISVLDIISPCVTFNNHDQSTKSYAWGRENDLVLNIVDLVPPAEEIQIEDYESEIGIEMHDGSYIVLKKVGENHDPTDKRAAEDLLESAREEQKFITGLIYVNEDQEDLIEMLDLTETPLSHLPDRKLRPPEAVLDSINGRYAPLGTA</sequence>
<dbReference type="CDD" id="cd03375">
    <property type="entry name" value="TPP_OGFOR"/>
    <property type="match status" value="1"/>
</dbReference>
<feature type="domain" description="Thiamine pyrophosphate enzyme TPP-binding" evidence="3">
    <location>
        <begin position="70"/>
        <end position="218"/>
    </location>
</feature>
<keyword evidence="1" id="KW-0560">Oxidoreductase</keyword>
<accession>A0A6B1DXK2</accession>
<feature type="compositionally biased region" description="Basic residues" evidence="2">
    <location>
        <begin position="1"/>
        <end position="17"/>
    </location>
</feature>